<gene>
    <name evidence="1" type="ORF">LNTAR_03534</name>
</gene>
<dbReference type="Proteomes" id="UP000004947">
    <property type="component" value="Unassembled WGS sequence"/>
</dbReference>
<keyword evidence="2" id="KW-1185">Reference proteome</keyword>
<evidence type="ECO:0000313" key="1">
    <source>
        <dbReference type="EMBL" id="EDM25318.1"/>
    </source>
</evidence>
<evidence type="ECO:0000313" key="2">
    <source>
        <dbReference type="Proteomes" id="UP000004947"/>
    </source>
</evidence>
<proteinExistence type="predicted"/>
<protein>
    <submittedName>
        <fullName evidence="1">Uncharacterized protein</fullName>
    </submittedName>
</protein>
<organism evidence="1 2">
    <name type="scientific">Lentisphaera araneosa HTCC2155</name>
    <dbReference type="NCBI Taxonomy" id="313628"/>
    <lineage>
        <taxon>Bacteria</taxon>
        <taxon>Pseudomonadati</taxon>
        <taxon>Lentisphaerota</taxon>
        <taxon>Lentisphaeria</taxon>
        <taxon>Lentisphaerales</taxon>
        <taxon>Lentisphaeraceae</taxon>
        <taxon>Lentisphaera</taxon>
    </lineage>
</organism>
<dbReference type="eggNOG" id="ENOG5033IDU">
    <property type="taxonomic scope" value="Bacteria"/>
</dbReference>
<sequence length="216" mass="24999">MWVFTLSATELRIGNFDGKNWSGVPQARVKVPAYEEELKVQLGINEQRLFLRVRIPQKEENLKHRPWVLKDEEFVVGKQLEDSLALRFSQEGKEIQDLWFWGANRTQWGFADDGFFKDGKYSPDAGKGPWKLNLSLESLHRNRNRYLQAKPSASRSDVKVKAKYLAGEWELVFVRALKSKYEDDLVLTKNFSLSLSKDQKSQSSKLIKVSFNEAAE</sequence>
<reference evidence="1 2" key="1">
    <citation type="journal article" date="2010" name="J. Bacteriol.">
        <title>Genome sequence of Lentisphaera araneosa HTCC2155T, the type species of the order Lentisphaerales in the phylum Lentisphaerae.</title>
        <authorList>
            <person name="Thrash J.C."/>
            <person name="Cho J.C."/>
            <person name="Vergin K.L."/>
            <person name="Morris R.M."/>
            <person name="Giovannoni S.J."/>
        </authorList>
    </citation>
    <scope>NUCLEOTIDE SEQUENCE [LARGE SCALE GENOMIC DNA]</scope>
    <source>
        <strain evidence="1 2">HTCC2155</strain>
    </source>
</reference>
<comment type="caution">
    <text evidence="1">The sequence shown here is derived from an EMBL/GenBank/DDBJ whole genome shotgun (WGS) entry which is preliminary data.</text>
</comment>
<accession>A6DSR5</accession>
<dbReference type="STRING" id="313628.LNTAR_03534"/>
<dbReference type="Gene3D" id="2.60.40.1190">
    <property type="match status" value="1"/>
</dbReference>
<name>A6DSR5_9BACT</name>
<dbReference type="EMBL" id="ABCK01000032">
    <property type="protein sequence ID" value="EDM25318.1"/>
    <property type="molecule type" value="Genomic_DNA"/>
</dbReference>
<dbReference type="AlphaFoldDB" id="A6DSR5"/>